<proteinExistence type="predicted"/>
<dbReference type="Proteomes" id="UP000019197">
    <property type="component" value="Unassembled WGS sequence"/>
</dbReference>
<dbReference type="OrthoDB" id="8596093at2"/>
<accession>W1JBA6</accession>
<dbReference type="RefSeq" id="WP_038268926.1">
    <property type="nucleotide sequence ID" value="NZ_CAWLVK010000481.1"/>
</dbReference>
<name>W1JBA6_9GAMM</name>
<comment type="caution">
    <text evidence="1">The sequence shown here is derived from an EMBL/GenBank/DDBJ whole genome shotgun (WGS) entry which is preliminary data.</text>
</comment>
<dbReference type="Pfam" id="PF02413">
    <property type="entry name" value="Caudo_TAP"/>
    <property type="match status" value="1"/>
</dbReference>
<organism evidence="1 2">
    <name type="scientific">Xenorhabdus cabanillasii JM26</name>
    <dbReference type="NCBI Taxonomy" id="1427517"/>
    <lineage>
        <taxon>Bacteria</taxon>
        <taxon>Pseudomonadati</taxon>
        <taxon>Pseudomonadota</taxon>
        <taxon>Gammaproteobacteria</taxon>
        <taxon>Enterobacterales</taxon>
        <taxon>Morganellaceae</taxon>
        <taxon>Xenorhabdus</taxon>
    </lineage>
</organism>
<evidence type="ECO:0008006" key="3">
    <source>
        <dbReference type="Google" id="ProtNLM"/>
    </source>
</evidence>
<evidence type="ECO:0000313" key="1">
    <source>
        <dbReference type="EMBL" id="CDL87196.1"/>
    </source>
</evidence>
<reference evidence="1 2" key="1">
    <citation type="submission" date="2013-11" db="EMBL/GenBank/DDBJ databases">
        <title>Draft genome sequence and annotation of the entomopathogenic bacterium, Xenorhabdus cabanillasi strain JM26.</title>
        <authorList>
            <person name="Gualtieri M."/>
            <person name="Ogier J.C."/>
            <person name="Pages S."/>
            <person name="Givaudan A."/>
            <person name="Gaudriault S."/>
        </authorList>
    </citation>
    <scope>NUCLEOTIDE SEQUENCE [LARGE SCALE GENOMIC DNA]</scope>
    <source>
        <strain evidence="1 2">JM26</strain>
    </source>
</reference>
<sequence length="177" mass="20636">MKNYYFDKNKNYQPFTFITEATPGSFPPENAVRTKPPTRTGYWPCMIDTEWQLLPDNRGKTIYNITTQQSVVCQDVVIPDGYTELVPKTPFDHWDGKQWVTDLIAQQAHETQQAEYEKWQLLRAATDKINIYQDAVELGISADGEELLLAKWRRYRVLLNRIDCSAAPDIHWPEQPE</sequence>
<dbReference type="PANTHER" id="PTHR34413:SF2">
    <property type="entry name" value="PROPHAGE TAIL FIBER ASSEMBLY PROTEIN HOMOLOG TFAE-RELATED"/>
    <property type="match status" value="1"/>
</dbReference>
<dbReference type="InterPro" id="IPR003458">
    <property type="entry name" value="Phage_T4_Gp38_tail_assem"/>
</dbReference>
<protein>
    <recommendedName>
        <fullName evidence="3">Tail fiber assembly protein</fullName>
    </recommendedName>
</protein>
<evidence type="ECO:0000313" key="2">
    <source>
        <dbReference type="Proteomes" id="UP000019197"/>
    </source>
</evidence>
<dbReference type="AlphaFoldDB" id="W1JBA6"/>
<dbReference type="PANTHER" id="PTHR34413">
    <property type="entry name" value="PROPHAGE TAIL FIBER ASSEMBLY PROTEIN HOMOLOG TFAE-RELATED-RELATED"/>
    <property type="match status" value="1"/>
</dbReference>
<dbReference type="EMBL" id="CBXE010000481">
    <property type="protein sequence ID" value="CDL87196.1"/>
    <property type="molecule type" value="Genomic_DNA"/>
</dbReference>
<gene>
    <name evidence="1" type="ORF">XCR1_850005</name>
</gene>
<dbReference type="InterPro" id="IPR051220">
    <property type="entry name" value="TFA_Chaperone"/>
</dbReference>